<keyword evidence="4 7" id="KW-1133">Transmembrane helix</keyword>
<feature type="region of interest" description="Disordered" evidence="6">
    <location>
        <begin position="1"/>
        <end position="60"/>
    </location>
</feature>
<keyword evidence="2" id="KW-0813">Transport</keyword>
<feature type="region of interest" description="Disordered" evidence="6">
    <location>
        <begin position="528"/>
        <end position="553"/>
    </location>
</feature>
<keyword evidence="3 7" id="KW-0812">Transmembrane</keyword>
<feature type="transmembrane region" description="Helical" evidence="7">
    <location>
        <begin position="109"/>
        <end position="129"/>
    </location>
</feature>
<dbReference type="AlphaFoldDB" id="A0A067N183"/>
<evidence type="ECO:0000256" key="3">
    <source>
        <dbReference type="ARBA" id="ARBA00022692"/>
    </source>
</evidence>
<feature type="transmembrane region" description="Helical" evidence="7">
    <location>
        <begin position="367"/>
        <end position="390"/>
    </location>
</feature>
<feature type="transmembrane region" description="Helical" evidence="7">
    <location>
        <begin position="65"/>
        <end position="89"/>
    </location>
</feature>
<feature type="transmembrane region" description="Helical" evidence="7">
    <location>
        <begin position="141"/>
        <end position="168"/>
    </location>
</feature>
<sequence length="674" mass="73489">MSYHVPSPEEADPTDPASQIPWPGGRAKVALKDAPESEPPAKNGKPNNTGGGPRPPKPAKPTQKLGFLTVWQLFALSVSMAGAQIIWALELGWGTPFLLSLGLPASLTSLVWLAGPISGLIAQPLIGAVSDSSLSRFRRRYWIVLSTVALGVAVFVLAFTVQIATFLVNIFGSGAADWDPNRREQIRLTAIWIAIACFYILDFALNALQASLRNLLLDIVPAEQLAIANAWHGRMINAGNVLGFAMGFLNLGSWPIFSWLGGDQFRKVCVVSMAVLIATIWITCYTQEEKARERDPIQRSSEGIQKAFDTIVRALKTLPRPIQRVCIVQIFAFMGWFPFLFYGTTWVGEVMALELNEDPDVEKATQAGDFAMLIYSIVAIVAGTLLPYLASRDHRLLAQNNPDEEDEGDVELARIREMVRQWKLEAARKGKPLKLPRMPFMLRNIWTAAMLLFAAVMASTFFIRTVVQASIAISLLGICWAVAVWVPFAIIMEFLKEMDQSAVKPASAEAIARTNALEAAATGSASTSRPFQRVASTPSQMYKQGGGPTERSKLLRRHSYKGESLVNEMNPTGAPAAGGTVLGIHNLAVVMPQFLIALISSAIFGLVDGTTNEDPDAPNNVYYGKNGVAWVLRFGGLCAVIGALISRRVPPTRTEKLMRARLAEMQESQKAGSP</sequence>
<evidence type="ECO:0000256" key="6">
    <source>
        <dbReference type="SAM" id="MobiDB-lite"/>
    </source>
</evidence>
<evidence type="ECO:0000256" key="4">
    <source>
        <dbReference type="ARBA" id="ARBA00022989"/>
    </source>
</evidence>
<evidence type="ECO:0000256" key="7">
    <source>
        <dbReference type="SAM" id="Phobius"/>
    </source>
</evidence>
<reference evidence="9" key="1">
    <citation type="journal article" date="2014" name="Proc. Natl. Acad. Sci. U.S.A.">
        <title>Extensive sampling of basidiomycete genomes demonstrates inadequacy of the white-rot/brown-rot paradigm for wood decay fungi.</title>
        <authorList>
            <person name="Riley R."/>
            <person name="Salamov A.A."/>
            <person name="Brown D.W."/>
            <person name="Nagy L.G."/>
            <person name="Floudas D."/>
            <person name="Held B.W."/>
            <person name="Levasseur A."/>
            <person name="Lombard V."/>
            <person name="Morin E."/>
            <person name="Otillar R."/>
            <person name="Lindquist E.A."/>
            <person name="Sun H."/>
            <person name="LaButti K.M."/>
            <person name="Schmutz J."/>
            <person name="Jabbour D."/>
            <person name="Luo H."/>
            <person name="Baker S.E."/>
            <person name="Pisabarro A.G."/>
            <person name="Walton J.D."/>
            <person name="Blanchette R.A."/>
            <person name="Henrissat B."/>
            <person name="Martin F."/>
            <person name="Cullen D."/>
            <person name="Hibbett D.S."/>
            <person name="Grigoriev I.V."/>
        </authorList>
    </citation>
    <scope>NUCLEOTIDE SEQUENCE [LARGE SCALE GENOMIC DNA]</scope>
    <source>
        <strain evidence="9">FD-172 SS1</strain>
    </source>
</reference>
<feature type="transmembrane region" description="Helical" evidence="7">
    <location>
        <begin position="444"/>
        <end position="463"/>
    </location>
</feature>
<dbReference type="HOGENOM" id="CLU_018303_1_1_1"/>
<protein>
    <recommendedName>
        <fullName evidence="10">Major facilitator superfamily (MFS) profile domain-containing protein</fullName>
    </recommendedName>
</protein>
<proteinExistence type="predicted"/>
<dbReference type="GO" id="GO:0005886">
    <property type="term" value="C:plasma membrane"/>
    <property type="evidence" value="ECO:0007669"/>
    <property type="project" value="TreeGrafter"/>
</dbReference>
<dbReference type="OrthoDB" id="28755at2759"/>
<feature type="transmembrane region" description="Helical" evidence="7">
    <location>
        <begin position="241"/>
        <end position="259"/>
    </location>
</feature>
<feature type="transmembrane region" description="Helical" evidence="7">
    <location>
        <begin position="188"/>
        <end position="208"/>
    </location>
</feature>
<dbReference type="EMBL" id="KL198017">
    <property type="protein sequence ID" value="KDQ20710.1"/>
    <property type="molecule type" value="Genomic_DNA"/>
</dbReference>
<name>A0A067N183_BOTB1</name>
<dbReference type="Gene3D" id="1.20.1250.20">
    <property type="entry name" value="MFS general substrate transporter like domains"/>
    <property type="match status" value="1"/>
</dbReference>
<evidence type="ECO:0008006" key="10">
    <source>
        <dbReference type="Google" id="ProtNLM"/>
    </source>
</evidence>
<feature type="transmembrane region" description="Helical" evidence="7">
    <location>
        <begin position="627"/>
        <end position="646"/>
    </location>
</feature>
<feature type="transmembrane region" description="Helical" evidence="7">
    <location>
        <begin position="265"/>
        <end position="284"/>
    </location>
</feature>
<dbReference type="InParanoid" id="A0A067N183"/>
<evidence type="ECO:0000256" key="1">
    <source>
        <dbReference type="ARBA" id="ARBA00004141"/>
    </source>
</evidence>
<dbReference type="PANTHER" id="PTHR19432:SF35">
    <property type="entry name" value="SOLUTE CARRIER FAMILY 45 MEMBER 3 ISOFORM X1"/>
    <property type="match status" value="1"/>
</dbReference>
<gene>
    <name evidence="8" type="ORF">BOTBODRAFT_26729</name>
</gene>
<feature type="transmembrane region" description="Helical" evidence="7">
    <location>
        <begin position="587"/>
        <end position="607"/>
    </location>
</feature>
<accession>A0A067N183</accession>
<feature type="transmembrane region" description="Helical" evidence="7">
    <location>
        <begin position="469"/>
        <end position="491"/>
    </location>
</feature>
<feature type="transmembrane region" description="Helical" evidence="7">
    <location>
        <begin position="325"/>
        <end position="347"/>
    </location>
</feature>
<organism evidence="8 9">
    <name type="scientific">Botryobasidium botryosum (strain FD-172 SS1)</name>
    <dbReference type="NCBI Taxonomy" id="930990"/>
    <lineage>
        <taxon>Eukaryota</taxon>
        <taxon>Fungi</taxon>
        <taxon>Dikarya</taxon>
        <taxon>Basidiomycota</taxon>
        <taxon>Agaricomycotina</taxon>
        <taxon>Agaricomycetes</taxon>
        <taxon>Cantharellales</taxon>
        <taxon>Botryobasidiaceae</taxon>
        <taxon>Botryobasidium</taxon>
    </lineage>
</organism>
<keyword evidence="5 7" id="KW-0472">Membrane</keyword>
<feature type="compositionally biased region" description="Polar residues" evidence="6">
    <location>
        <begin position="528"/>
        <end position="542"/>
    </location>
</feature>
<dbReference type="InterPro" id="IPR036259">
    <property type="entry name" value="MFS_trans_sf"/>
</dbReference>
<dbReference type="GO" id="GO:0008506">
    <property type="term" value="F:sucrose:proton symporter activity"/>
    <property type="evidence" value="ECO:0007669"/>
    <property type="project" value="TreeGrafter"/>
</dbReference>
<evidence type="ECO:0000256" key="2">
    <source>
        <dbReference type="ARBA" id="ARBA00022448"/>
    </source>
</evidence>
<evidence type="ECO:0000313" key="8">
    <source>
        <dbReference type="EMBL" id="KDQ20710.1"/>
    </source>
</evidence>
<evidence type="ECO:0000256" key="5">
    <source>
        <dbReference type="ARBA" id="ARBA00023136"/>
    </source>
</evidence>
<dbReference type="PANTHER" id="PTHR19432">
    <property type="entry name" value="SUGAR TRANSPORTER"/>
    <property type="match status" value="1"/>
</dbReference>
<dbReference type="Proteomes" id="UP000027195">
    <property type="component" value="Unassembled WGS sequence"/>
</dbReference>
<keyword evidence="9" id="KW-1185">Reference proteome</keyword>
<dbReference type="SUPFAM" id="SSF103473">
    <property type="entry name" value="MFS general substrate transporter"/>
    <property type="match status" value="2"/>
</dbReference>
<comment type="subcellular location">
    <subcellularLocation>
        <location evidence="1">Membrane</location>
        <topology evidence="1">Multi-pass membrane protein</topology>
    </subcellularLocation>
</comment>
<evidence type="ECO:0000313" key="9">
    <source>
        <dbReference type="Proteomes" id="UP000027195"/>
    </source>
</evidence>